<evidence type="ECO:0000256" key="1">
    <source>
        <dbReference type="ARBA" id="ARBA00023134"/>
    </source>
</evidence>
<dbReference type="InterPro" id="IPR027417">
    <property type="entry name" value="P-loop_NTPase"/>
</dbReference>
<dbReference type="PRINTS" id="PR00326">
    <property type="entry name" value="GTP1OBG"/>
</dbReference>
<keyword evidence="3" id="KW-1133">Transmembrane helix</keyword>
<feature type="transmembrane region" description="Helical" evidence="3">
    <location>
        <begin position="83"/>
        <end position="102"/>
    </location>
</feature>
<evidence type="ECO:0000256" key="2">
    <source>
        <dbReference type="SAM" id="MobiDB-lite"/>
    </source>
</evidence>
<dbReference type="InParanoid" id="A0A1Z5JWC1"/>
<evidence type="ECO:0000313" key="6">
    <source>
        <dbReference type="EMBL" id="GAX18098.1"/>
    </source>
</evidence>
<feature type="region of interest" description="Disordered" evidence="2">
    <location>
        <begin position="134"/>
        <end position="160"/>
    </location>
</feature>
<protein>
    <submittedName>
        <fullName evidence="6">Nucleolar GTP-binding protein</fullName>
    </submittedName>
</protein>
<organism evidence="6 7">
    <name type="scientific">Fistulifera solaris</name>
    <name type="common">Oleaginous diatom</name>
    <dbReference type="NCBI Taxonomy" id="1519565"/>
    <lineage>
        <taxon>Eukaryota</taxon>
        <taxon>Sar</taxon>
        <taxon>Stramenopiles</taxon>
        <taxon>Ochrophyta</taxon>
        <taxon>Bacillariophyta</taxon>
        <taxon>Bacillariophyceae</taxon>
        <taxon>Bacillariophycidae</taxon>
        <taxon>Naviculales</taxon>
        <taxon>Naviculaceae</taxon>
        <taxon>Fistulifera</taxon>
    </lineage>
</organism>
<dbReference type="InterPro" id="IPR041623">
    <property type="entry name" value="NOG1_N"/>
</dbReference>
<dbReference type="SUPFAM" id="SSF52540">
    <property type="entry name" value="P-loop containing nucleoside triphosphate hydrolases"/>
    <property type="match status" value="1"/>
</dbReference>
<dbReference type="Gene3D" id="1.20.120.1190">
    <property type="match status" value="1"/>
</dbReference>
<dbReference type="InterPro" id="IPR006073">
    <property type="entry name" value="GTP-bd"/>
</dbReference>
<proteinExistence type="predicted"/>
<dbReference type="AlphaFoldDB" id="A0A1Z5JWC1"/>
<dbReference type="GO" id="GO:0005525">
    <property type="term" value="F:GTP binding"/>
    <property type="evidence" value="ECO:0007669"/>
    <property type="project" value="UniProtKB-KW"/>
</dbReference>
<keyword evidence="3" id="KW-0812">Transmembrane</keyword>
<dbReference type="OrthoDB" id="415015at2759"/>
<feature type="domain" description="NOG1 N-terminal helical" evidence="5">
    <location>
        <begin position="165"/>
        <end position="327"/>
    </location>
</feature>
<dbReference type="Gene3D" id="3.40.50.300">
    <property type="entry name" value="P-loop containing nucleotide triphosphate hydrolases"/>
    <property type="match status" value="1"/>
</dbReference>
<keyword evidence="1" id="KW-0342">GTP-binding</keyword>
<dbReference type="Proteomes" id="UP000198406">
    <property type="component" value="Unassembled WGS sequence"/>
</dbReference>
<dbReference type="EMBL" id="BDSP01000124">
    <property type="protein sequence ID" value="GAX18098.1"/>
    <property type="molecule type" value="Genomic_DNA"/>
</dbReference>
<gene>
    <name evidence="6" type="ORF">FisN_25Hh075</name>
</gene>
<dbReference type="InterPro" id="IPR010674">
    <property type="entry name" value="NOG1_Rossman_fold_dom"/>
</dbReference>
<reference evidence="6 7" key="1">
    <citation type="journal article" date="2015" name="Plant Cell">
        <title>Oil accumulation by the oleaginous diatom Fistulifera solaris as revealed by the genome and transcriptome.</title>
        <authorList>
            <person name="Tanaka T."/>
            <person name="Maeda Y."/>
            <person name="Veluchamy A."/>
            <person name="Tanaka M."/>
            <person name="Abida H."/>
            <person name="Marechal E."/>
            <person name="Bowler C."/>
            <person name="Muto M."/>
            <person name="Sunaga Y."/>
            <person name="Tanaka M."/>
            <person name="Yoshino T."/>
            <person name="Taniguchi T."/>
            <person name="Fukuda Y."/>
            <person name="Nemoto M."/>
            <person name="Matsumoto M."/>
            <person name="Wong P.S."/>
            <person name="Aburatani S."/>
            <person name="Fujibuchi W."/>
        </authorList>
    </citation>
    <scope>NUCLEOTIDE SEQUENCE [LARGE SCALE GENOMIC DNA]</scope>
    <source>
        <strain evidence="6 7">JPCC DA0580</strain>
    </source>
</reference>
<feature type="domain" description="Nucleolar GTP-binding protein 1 Rossman-fold" evidence="4">
    <location>
        <begin position="434"/>
        <end position="494"/>
    </location>
</feature>
<dbReference type="Pfam" id="PF17835">
    <property type="entry name" value="NOG1_N"/>
    <property type="match status" value="1"/>
</dbReference>
<keyword evidence="7" id="KW-1185">Reference proteome</keyword>
<accession>A0A1Z5JWC1</accession>
<evidence type="ECO:0000259" key="4">
    <source>
        <dbReference type="Pfam" id="PF06858"/>
    </source>
</evidence>
<dbReference type="Pfam" id="PF06858">
    <property type="entry name" value="NOG1"/>
    <property type="match status" value="1"/>
</dbReference>
<keyword evidence="3" id="KW-0472">Membrane</keyword>
<evidence type="ECO:0000259" key="5">
    <source>
        <dbReference type="Pfam" id="PF17835"/>
    </source>
</evidence>
<dbReference type="PANTHER" id="PTHR45759">
    <property type="entry name" value="NUCLEOLAR GTP-BINDING PROTEIN 1"/>
    <property type="match status" value="1"/>
</dbReference>
<keyword evidence="1" id="KW-0547">Nucleotide-binding</keyword>
<name>A0A1Z5JWC1_FISSO</name>
<comment type="caution">
    <text evidence="6">The sequence shown here is derived from an EMBL/GenBank/DDBJ whole genome shotgun (WGS) entry which is preliminary data.</text>
</comment>
<evidence type="ECO:0000313" key="7">
    <source>
        <dbReference type="Proteomes" id="UP000198406"/>
    </source>
</evidence>
<evidence type="ECO:0000256" key="3">
    <source>
        <dbReference type="SAM" id="Phobius"/>
    </source>
</evidence>
<sequence>MRPRLNESRGLCHYLACPSHKAKQPTAKKAAKKNAKKTNVPLPTKGSNIVSFDVSYSDIISLNKKKKKETCCSLARKRTNMLLSSNCTISFFLIMTAIISRVHSFTTSAVRRHDVLVHRTIKTRFFSQASAAASSSSSSSLPSQKMKRSELTRPKTVRNDTGGLRRLPVVKAPSELMSRAQKTARMIRADPNVKNVRNRARKHGAETINALVQALCLPLRDCVDGYKAEWRRLHPFERVVADLTARARQKKDGVTLTQVLDDIHEARKIVLEAGKDWIAKIKSAETAKEAGDSLQEATDSLLKLYQEFATKPVTEIMELQRSLRSAPIVQLDTPAVVLVGAPNVGKSSIVRAISSATPEVNNYPFTTRGMTLGHVEVFWSDNSVIGKAVVPEGKQRRSRDVAPEVASGQYAFSQLCQVMDSPGLLVREDHERNEMEALTLAAMQHLPTAVMYVMDLSGGAGDKCSSVADQLQLRRDMRARFPRRPWLDVVSKYDLGVVDGALEELEDIIGGDQYIRLSIHEGLGVNELRTEVLRMLGEVRVVLDAMASVSAKEKQQDVAR</sequence>